<gene>
    <name evidence="2" type="ORF">MHM_00990</name>
</gene>
<sequence length="211" mass="23489">MAFYLKSLLWLGVLGGALAGIGLPTNNAVQSILNKSKIRQNGWNTQAGLAYEDYWYGAKGFGDDRNETVSDGQWTNKIKTALSDIRNQWGKQKLGEGLEKKFEGWLKTEKLCDGSVTQASTGSGSQCSVGKLEFIEEKDKSLFGRIPLKDKDGKKVNVYIRWYKCTQNPQKGSGIWFGGSRKENGAEKTSKNSIQNQSKYSWCFTSTESTK</sequence>
<feature type="region of interest" description="Disordered" evidence="1">
    <location>
        <begin position="174"/>
        <end position="193"/>
    </location>
</feature>
<evidence type="ECO:0000256" key="1">
    <source>
        <dbReference type="SAM" id="MobiDB-lite"/>
    </source>
</evidence>
<evidence type="ECO:0000313" key="2">
    <source>
        <dbReference type="EMBL" id="CCE66617.1"/>
    </source>
</evidence>
<dbReference type="PATRIC" id="fig|1116213.3.peg.108"/>
<accession>G8C2R9</accession>
<reference evidence="2" key="2">
    <citation type="submission" date="2011-11" db="EMBL/GenBank/DDBJ databases">
        <authorList>
            <person name="Barker E."/>
        </authorList>
    </citation>
    <scope>NUCLEOTIDE SEQUENCE</scope>
    <source>
        <strain evidence="2">Birmingham 1</strain>
    </source>
</reference>
<name>G8C2R9_9MOLU</name>
<dbReference type="KEGG" id="mhb:MHM_00990"/>
<dbReference type="AlphaFoldDB" id="G8C2R9"/>
<feature type="compositionally biased region" description="Basic and acidic residues" evidence="1">
    <location>
        <begin position="180"/>
        <end position="190"/>
    </location>
</feature>
<dbReference type="EMBL" id="HE613254">
    <property type="protein sequence ID" value="CCE66617.1"/>
    <property type="molecule type" value="Genomic_DNA"/>
</dbReference>
<reference evidence="2" key="1">
    <citation type="submission" date="2011-11" db="EMBL/GenBank/DDBJ databases">
        <title>Complete genome sequence of Candidatus Mycoplasma haemominutum.</title>
        <authorList>
            <person name="Barker E.N."/>
            <person name="Darby A.C."/>
            <person name="Helps C.R."/>
            <person name="Peters I.R."/>
            <person name="Hughes M.A."/>
            <person name="Radford A.D."/>
            <person name="Novacco M."/>
            <person name="Boretti F."/>
            <person name="Hofmann-Lehmann R."/>
            <person name="Tasker S."/>
        </authorList>
    </citation>
    <scope>NUCLEOTIDE SEQUENCE</scope>
    <source>
        <strain evidence="2">Birmingham 1</strain>
    </source>
</reference>
<organism evidence="2">
    <name type="scientific">Candidatus Mycoplasma haematominutum 'Birmingham 1'</name>
    <dbReference type="NCBI Taxonomy" id="1116213"/>
    <lineage>
        <taxon>Bacteria</taxon>
        <taxon>Bacillati</taxon>
        <taxon>Mycoplasmatota</taxon>
        <taxon>Mollicutes</taxon>
        <taxon>Mycoplasmataceae</taxon>
        <taxon>Mycoplasma</taxon>
    </lineage>
</organism>
<dbReference type="RefSeq" id="WP_015511482.1">
    <property type="nucleotide sequence ID" value="NC_021007.1"/>
</dbReference>
<proteinExistence type="predicted"/>
<dbReference type="HOGENOM" id="CLU_1303045_0_0_14"/>
<protein>
    <submittedName>
        <fullName evidence="2">Uncharacterized protein</fullName>
    </submittedName>
</protein>